<dbReference type="OrthoDB" id="5860513at2759"/>
<dbReference type="GO" id="GO:0007020">
    <property type="term" value="P:microtubule nucleation"/>
    <property type="evidence" value="ECO:0007669"/>
    <property type="project" value="InterPro"/>
</dbReference>
<proteinExistence type="inferred from homology"/>
<feature type="domain" description="Gamma tubulin complex component C-terminal" evidence="6">
    <location>
        <begin position="1"/>
        <end position="261"/>
    </location>
</feature>
<comment type="subcellular location">
    <subcellularLocation>
        <location evidence="1">Cytoplasm</location>
        <location evidence="1">Cytoskeleton</location>
    </subcellularLocation>
</comment>
<dbReference type="Gene3D" id="1.20.120.1900">
    <property type="entry name" value="Gamma-tubulin complex, C-terminal domain"/>
    <property type="match status" value="1"/>
</dbReference>
<accession>A0A9W6ZCN3</accession>
<dbReference type="InterPro" id="IPR007259">
    <property type="entry name" value="GCP"/>
</dbReference>
<sequence length="271" mass="31037">DIFSLDYHISDPLTAIVTEEASGKYRRIFHLLWRLKRIEWGLNNTWRRATSVNHAMRKIGGRVSGMGRAIRGVSLVRQEMLHVTSNIQNYLMFEVIEGSWNSLLAAIETAGTFDDLIKSHETYLDNILYLGLLGEDKESREIQHLLSGLFDIADRFCAIQDRVFVDCLSELGGDRARNEERQGRIQKGEWGYAGDGDPNTSTDRKLEEFGMKSLEGVEVNAKEFEEGIKMLLDKLGKKDGGGRGEERIRFLTFRLDFNSFYQRKYDGVEVD</sequence>
<dbReference type="Proteomes" id="UP001165082">
    <property type="component" value="Unassembled WGS sequence"/>
</dbReference>
<dbReference type="PANTHER" id="PTHR19302">
    <property type="entry name" value="GAMMA TUBULIN COMPLEX PROTEIN"/>
    <property type="match status" value="1"/>
</dbReference>
<dbReference type="GO" id="GO:0000278">
    <property type="term" value="P:mitotic cell cycle"/>
    <property type="evidence" value="ECO:0007669"/>
    <property type="project" value="TreeGrafter"/>
</dbReference>
<feature type="non-terminal residue" evidence="7">
    <location>
        <position position="1"/>
    </location>
</feature>
<dbReference type="InterPro" id="IPR040457">
    <property type="entry name" value="GCP_C"/>
</dbReference>
<dbReference type="GO" id="GO:0043015">
    <property type="term" value="F:gamma-tubulin binding"/>
    <property type="evidence" value="ECO:0007669"/>
    <property type="project" value="InterPro"/>
</dbReference>
<evidence type="ECO:0000256" key="2">
    <source>
        <dbReference type="ARBA" id="ARBA00010337"/>
    </source>
</evidence>
<dbReference type="GO" id="GO:0031122">
    <property type="term" value="P:cytoplasmic microtubule organization"/>
    <property type="evidence" value="ECO:0007669"/>
    <property type="project" value="TreeGrafter"/>
</dbReference>
<dbReference type="InterPro" id="IPR042241">
    <property type="entry name" value="GCP_C_sf"/>
</dbReference>
<dbReference type="AlphaFoldDB" id="A0A9W6ZCN3"/>
<dbReference type="GO" id="GO:0000922">
    <property type="term" value="C:spindle pole"/>
    <property type="evidence" value="ECO:0007669"/>
    <property type="project" value="InterPro"/>
</dbReference>
<evidence type="ECO:0000313" key="8">
    <source>
        <dbReference type="Proteomes" id="UP001165082"/>
    </source>
</evidence>
<dbReference type="GO" id="GO:0051225">
    <property type="term" value="P:spindle assembly"/>
    <property type="evidence" value="ECO:0007669"/>
    <property type="project" value="TreeGrafter"/>
</dbReference>
<comment type="similarity">
    <text evidence="2">Belongs to the TUBGCP family.</text>
</comment>
<keyword evidence="8" id="KW-1185">Reference proteome</keyword>
<dbReference type="EMBL" id="BRXZ01000648">
    <property type="protein sequence ID" value="GMH49766.1"/>
    <property type="molecule type" value="Genomic_DNA"/>
</dbReference>
<evidence type="ECO:0000256" key="4">
    <source>
        <dbReference type="ARBA" id="ARBA00022701"/>
    </source>
</evidence>
<reference evidence="7" key="1">
    <citation type="submission" date="2022-07" db="EMBL/GenBank/DDBJ databases">
        <title>Genome analysis of Parmales, a sister group of diatoms, reveals the evolutionary specialization of diatoms from phago-mixotrophs to photoautotrophs.</title>
        <authorList>
            <person name="Ban H."/>
            <person name="Sato S."/>
            <person name="Yoshikawa S."/>
            <person name="Kazumasa Y."/>
            <person name="Nakamura Y."/>
            <person name="Ichinomiya M."/>
            <person name="Saitoh K."/>
            <person name="Sato N."/>
            <person name="Blanc-Mathieu R."/>
            <person name="Endo H."/>
            <person name="Kuwata A."/>
            <person name="Ogata H."/>
        </authorList>
    </citation>
    <scope>NUCLEOTIDE SEQUENCE</scope>
</reference>
<evidence type="ECO:0000259" key="6">
    <source>
        <dbReference type="Pfam" id="PF04130"/>
    </source>
</evidence>
<dbReference type="GO" id="GO:0005874">
    <property type="term" value="C:microtubule"/>
    <property type="evidence" value="ECO:0007669"/>
    <property type="project" value="UniProtKB-KW"/>
</dbReference>
<evidence type="ECO:0000256" key="1">
    <source>
        <dbReference type="ARBA" id="ARBA00004245"/>
    </source>
</evidence>
<evidence type="ECO:0000256" key="3">
    <source>
        <dbReference type="ARBA" id="ARBA00022490"/>
    </source>
</evidence>
<name>A0A9W6ZCN3_9STRA</name>
<dbReference type="GO" id="GO:0051321">
    <property type="term" value="P:meiotic cell cycle"/>
    <property type="evidence" value="ECO:0007669"/>
    <property type="project" value="TreeGrafter"/>
</dbReference>
<comment type="caution">
    <text evidence="7">The sequence shown here is derived from an EMBL/GenBank/DDBJ whole genome shotgun (WGS) entry which is preliminary data.</text>
</comment>
<protein>
    <recommendedName>
        <fullName evidence="6">Gamma tubulin complex component C-terminal domain-containing protein</fullName>
    </recommendedName>
</protein>
<dbReference type="GO" id="GO:0051011">
    <property type="term" value="F:microtubule minus-end binding"/>
    <property type="evidence" value="ECO:0007669"/>
    <property type="project" value="TreeGrafter"/>
</dbReference>
<gene>
    <name evidence="7" type="ORF">TrRE_jg3646</name>
</gene>
<keyword evidence="3" id="KW-0963">Cytoplasm</keyword>
<keyword evidence="5" id="KW-0206">Cytoskeleton</keyword>
<evidence type="ECO:0000313" key="7">
    <source>
        <dbReference type="EMBL" id="GMH49766.1"/>
    </source>
</evidence>
<evidence type="ECO:0000256" key="5">
    <source>
        <dbReference type="ARBA" id="ARBA00023212"/>
    </source>
</evidence>
<keyword evidence="4" id="KW-0493">Microtubule</keyword>
<organism evidence="7 8">
    <name type="scientific">Triparma retinervis</name>
    <dbReference type="NCBI Taxonomy" id="2557542"/>
    <lineage>
        <taxon>Eukaryota</taxon>
        <taxon>Sar</taxon>
        <taxon>Stramenopiles</taxon>
        <taxon>Ochrophyta</taxon>
        <taxon>Bolidophyceae</taxon>
        <taxon>Parmales</taxon>
        <taxon>Triparmaceae</taxon>
        <taxon>Triparma</taxon>
    </lineage>
</organism>
<dbReference type="Pfam" id="PF04130">
    <property type="entry name" value="GCP_C_terminal"/>
    <property type="match status" value="1"/>
</dbReference>
<dbReference type="PANTHER" id="PTHR19302:SF14">
    <property type="entry name" value="GAMMA-TUBULIN COMPLEX COMPONENT 3"/>
    <property type="match status" value="1"/>
</dbReference>
<dbReference type="GO" id="GO:0000930">
    <property type="term" value="C:gamma-tubulin complex"/>
    <property type="evidence" value="ECO:0007669"/>
    <property type="project" value="TreeGrafter"/>
</dbReference>